<feature type="domain" description="Calcineurin-like phosphoesterase" evidence="1">
    <location>
        <begin position="24"/>
        <end position="213"/>
    </location>
</feature>
<dbReference type="Proteomes" id="UP000266568">
    <property type="component" value="Unassembled WGS sequence"/>
</dbReference>
<dbReference type="OrthoDB" id="9807890at2"/>
<organism evidence="2 3">
    <name type="scientific">Hephaestia caeni</name>
    <dbReference type="NCBI Taxonomy" id="645617"/>
    <lineage>
        <taxon>Bacteria</taxon>
        <taxon>Pseudomonadati</taxon>
        <taxon>Pseudomonadota</taxon>
        <taxon>Alphaproteobacteria</taxon>
        <taxon>Sphingomonadales</taxon>
        <taxon>Sphingomonadaceae</taxon>
        <taxon>Hephaestia</taxon>
    </lineage>
</organism>
<proteinExistence type="predicted"/>
<dbReference type="InterPro" id="IPR004843">
    <property type="entry name" value="Calcineurin-like_PHP"/>
</dbReference>
<dbReference type="GO" id="GO:0110154">
    <property type="term" value="P:RNA decapping"/>
    <property type="evidence" value="ECO:0007669"/>
    <property type="project" value="TreeGrafter"/>
</dbReference>
<dbReference type="SUPFAM" id="SSF56300">
    <property type="entry name" value="Metallo-dependent phosphatases"/>
    <property type="match status" value="1"/>
</dbReference>
<dbReference type="Pfam" id="PF00149">
    <property type="entry name" value="Metallophos"/>
    <property type="match status" value="1"/>
</dbReference>
<evidence type="ECO:0000259" key="1">
    <source>
        <dbReference type="Pfam" id="PF00149"/>
    </source>
</evidence>
<keyword evidence="3" id="KW-1185">Reference proteome</keyword>
<reference evidence="2 3" key="1">
    <citation type="submission" date="2018-08" db="EMBL/GenBank/DDBJ databases">
        <title>Genomic Encyclopedia of Type Strains, Phase IV (KMG-IV): sequencing the most valuable type-strain genomes for metagenomic binning, comparative biology and taxonomic classification.</title>
        <authorList>
            <person name="Goeker M."/>
        </authorList>
    </citation>
    <scope>NUCLEOTIDE SEQUENCE [LARGE SCALE GENOMIC DNA]</scope>
    <source>
        <strain evidence="2 3">DSM 25527</strain>
    </source>
</reference>
<gene>
    <name evidence="2" type="ORF">DFR49_4048</name>
</gene>
<dbReference type="GO" id="GO:0008803">
    <property type="term" value="F:bis(5'-nucleosyl)-tetraphosphatase (symmetrical) activity"/>
    <property type="evidence" value="ECO:0007669"/>
    <property type="project" value="TreeGrafter"/>
</dbReference>
<evidence type="ECO:0000313" key="2">
    <source>
        <dbReference type="EMBL" id="RIA36760.1"/>
    </source>
</evidence>
<dbReference type="InterPro" id="IPR050126">
    <property type="entry name" value="Ap4A_hydrolase"/>
</dbReference>
<dbReference type="AlphaFoldDB" id="A0A397NGZ2"/>
<dbReference type="RefSeq" id="WP_119037465.1">
    <property type="nucleotide sequence ID" value="NZ_QXDC01000005.1"/>
</dbReference>
<dbReference type="PANTHER" id="PTHR42850">
    <property type="entry name" value="METALLOPHOSPHOESTERASE"/>
    <property type="match status" value="1"/>
</dbReference>
<evidence type="ECO:0000313" key="3">
    <source>
        <dbReference type="Proteomes" id="UP000266568"/>
    </source>
</evidence>
<protein>
    <submittedName>
        <fullName evidence="2">Serine/threonine protein phosphatase 1</fullName>
    </submittedName>
</protein>
<dbReference type="GO" id="GO:0005737">
    <property type="term" value="C:cytoplasm"/>
    <property type="evidence" value="ECO:0007669"/>
    <property type="project" value="TreeGrafter"/>
</dbReference>
<name>A0A397NGZ2_9SPHN</name>
<accession>A0A397NGZ2</accession>
<dbReference type="CDD" id="cd00144">
    <property type="entry name" value="MPP_PPP_family"/>
    <property type="match status" value="1"/>
</dbReference>
<dbReference type="PANTHER" id="PTHR42850:SF4">
    <property type="entry name" value="ZINC-DEPENDENT ENDOPOLYPHOSPHATASE"/>
    <property type="match status" value="1"/>
</dbReference>
<dbReference type="GO" id="GO:0016791">
    <property type="term" value="F:phosphatase activity"/>
    <property type="evidence" value="ECO:0007669"/>
    <property type="project" value="TreeGrafter"/>
</dbReference>
<comment type="caution">
    <text evidence="2">The sequence shown here is derived from an EMBL/GenBank/DDBJ whole genome shotgun (WGS) entry which is preliminary data.</text>
</comment>
<dbReference type="EMBL" id="QXDC01000005">
    <property type="protein sequence ID" value="RIA36760.1"/>
    <property type="molecule type" value="Genomic_DNA"/>
</dbReference>
<dbReference type="InterPro" id="IPR029052">
    <property type="entry name" value="Metallo-depent_PP-like"/>
</dbReference>
<dbReference type="Gene3D" id="3.60.21.10">
    <property type="match status" value="1"/>
</dbReference>
<sequence>MLSLFRKRAAPEPAPPRTVPAGRRVYAVGDIHGRLDLLDDLIARIAADDAARDTMRTDWVFLGDLVDRGPDSAGVIERVIRLSNERSHVRMLLGNHEEVFLNVLDGDHDALRLFTRIGGRETILSYGVSEHDYDHLDSASLSARLREAVPEHHVAFLRRAEDVIEIGDYAFVHAGVCPGVDLADQRPADLRWIRNRFLRHDGDFGKLIVHGHTIADAPEDLPNRIGIDTGAFTSGRLTALGLEGDARWFLATEPAAAKQDQRDGIRAAQR</sequence>